<proteinExistence type="predicted"/>
<gene>
    <name evidence="1" type="ORF">NCTC9044_00836</name>
</gene>
<dbReference type="Proteomes" id="UP000271797">
    <property type="component" value="Chromosome"/>
</dbReference>
<name>A0A3S4JQM5_ECOLX</name>
<dbReference type="EMBL" id="LR134238">
    <property type="protein sequence ID" value="VED07452.1"/>
    <property type="molecule type" value="Genomic_DNA"/>
</dbReference>
<organism evidence="1 2">
    <name type="scientific">Escherichia coli</name>
    <dbReference type="NCBI Taxonomy" id="562"/>
    <lineage>
        <taxon>Bacteria</taxon>
        <taxon>Pseudomonadati</taxon>
        <taxon>Pseudomonadota</taxon>
        <taxon>Gammaproteobacteria</taxon>
        <taxon>Enterobacterales</taxon>
        <taxon>Enterobacteriaceae</taxon>
        <taxon>Escherichia</taxon>
    </lineage>
</organism>
<sequence>MTSEVKLKTGGDPRSLPDYAALRDEISKLTHPARPDVDWRYVETLCLRLYEPMAWNYRRHPGTPLPGCIQQG</sequence>
<reference evidence="1 2" key="1">
    <citation type="submission" date="2018-12" db="EMBL/GenBank/DDBJ databases">
        <authorList>
            <consortium name="Pathogen Informatics"/>
        </authorList>
    </citation>
    <scope>NUCLEOTIDE SEQUENCE [LARGE SCALE GENOMIC DNA]</scope>
    <source>
        <strain evidence="1 2">NCTC9044</strain>
    </source>
</reference>
<protein>
    <submittedName>
        <fullName evidence="1">ImpA-related N-terminal family protein</fullName>
    </submittedName>
</protein>
<dbReference type="AlphaFoldDB" id="A0A3S4JQM5"/>
<evidence type="ECO:0000313" key="2">
    <source>
        <dbReference type="Proteomes" id="UP000271797"/>
    </source>
</evidence>
<accession>A0A3S4JQM5</accession>
<evidence type="ECO:0000313" key="1">
    <source>
        <dbReference type="EMBL" id="VED07452.1"/>
    </source>
</evidence>